<name>A0A6S6S9Z6_9BACT</name>
<dbReference type="InterPro" id="IPR000092">
    <property type="entry name" value="Polyprenyl_synt"/>
</dbReference>
<dbReference type="GO" id="GO:0016114">
    <property type="term" value="P:terpenoid biosynthetic process"/>
    <property type="evidence" value="ECO:0007669"/>
    <property type="project" value="UniProtKB-ARBA"/>
</dbReference>
<evidence type="ECO:0000256" key="3">
    <source>
        <dbReference type="ARBA" id="ARBA00022679"/>
    </source>
</evidence>
<dbReference type="EMBL" id="CACVAW010000010">
    <property type="protein sequence ID" value="CAA6803036.1"/>
    <property type="molecule type" value="Genomic_DNA"/>
</dbReference>
<dbReference type="Gene3D" id="1.10.600.10">
    <property type="entry name" value="Farnesyl Diphosphate Synthase"/>
    <property type="match status" value="1"/>
</dbReference>
<dbReference type="CDD" id="cd00685">
    <property type="entry name" value="Trans_IPPS_HT"/>
    <property type="match status" value="1"/>
</dbReference>
<dbReference type="FunFam" id="1.10.600.10:FF:000001">
    <property type="entry name" value="Geranylgeranyl diphosphate synthase"/>
    <property type="match status" value="1"/>
</dbReference>
<evidence type="ECO:0000256" key="7">
    <source>
        <dbReference type="RuleBase" id="RU004466"/>
    </source>
</evidence>
<dbReference type="SUPFAM" id="SSF48576">
    <property type="entry name" value="Terpenoid synthases"/>
    <property type="match status" value="1"/>
</dbReference>
<dbReference type="EC" id="2.5.1.90" evidence="8"/>
<dbReference type="EC" id="2.5.1.10" evidence="8"/>
<evidence type="ECO:0000256" key="4">
    <source>
        <dbReference type="ARBA" id="ARBA00022723"/>
    </source>
</evidence>
<keyword evidence="4" id="KW-0479">Metal-binding</keyword>
<evidence type="ECO:0000313" key="8">
    <source>
        <dbReference type="EMBL" id="CAA6803036.1"/>
    </source>
</evidence>
<keyword evidence="3 7" id="KW-0808">Transferase</keyword>
<dbReference type="GO" id="GO:0004161">
    <property type="term" value="F:dimethylallyltranstransferase activity"/>
    <property type="evidence" value="ECO:0007669"/>
    <property type="project" value="UniProtKB-EC"/>
</dbReference>
<gene>
    <name evidence="8" type="ORF">HELGO_WM2616</name>
</gene>
<reference evidence="8" key="1">
    <citation type="submission" date="2020-01" db="EMBL/GenBank/DDBJ databases">
        <authorList>
            <person name="Meier V. D."/>
            <person name="Meier V D."/>
        </authorList>
    </citation>
    <scope>NUCLEOTIDE SEQUENCE</scope>
    <source>
        <strain evidence="8">HLG_WM_MAG_12</strain>
    </source>
</reference>
<dbReference type="PANTHER" id="PTHR43281:SF1">
    <property type="entry name" value="FARNESYL DIPHOSPHATE SYNTHASE"/>
    <property type="match status" value="1"/>
</dbReference>
<dbReference type="EC" id="2.5.1.29" evidence="8"/>
<dbReference type="PROSITE" id="PS00444">
    <property type="entry name" value="POLYPRENYL_SYNTHASE_2"/>
    <property type="match status" value="1"/>
</dbReference>
<dbReference type="InterPro" id="IPR008949">
    <property type="entry name" value="Isoprenoid_synthase_dom_sf"/>
</dbReference>
<protein>
    <submittedName>
        <fullName evidence="8">Octaprenyl diphosphate synthase -farnesyl diphosphate synthase )))</fullName>
        <ecNumber evidence="8">2.5.1.1</ecNumber>
        <ecNumber evidence="8">2.5.1.10</ecNumber>
        <ecNumber evidence="8">2.5.1.29</ecNumber>
        <ecNumber evidence="8">2.5.1.90</ecNumber>
    </submittedName>
</protein>
<dbReference type="GO" id="GO:0004311">
    <property type="term" value="F:geranylgeranyl diphosphate synthase activity"/>
    <property type="evidence" value="ECO:0007669"/>
    <property type="project" value="UniProtKB-EC"/>
</dbReference>
<dbReference type="PANTHER" id="PTHR43281">
    <property type="entry name" value="FARNESYL DIPHOSPHATE SYNTHASE"/>
    <property type="match status" value="1"/>
</dbReference>
<dbReference type="GO" id="GO:0046872">
    <property type="term" value="F:metal ion binding"/>
    <property type="evidence" value="ECO:0007669"/>
    <property type="project" value="UniProtKB-KW"/>
</dbReference>
<keyword evidence="6" id="KW-0414">Isoprene biosynthesis</keyword>
<dbReference type="AlphaFoldDB" id="A0A6S6S9Z6"/>
<dbReference type="InterPro" id="IPR033749">
    <property type="entry name" value="Polyprenyl_synt_CS"/>
</dbReference>
<dbReference type="GO" id="GO:0004337">
    <property type="term" value="F:(2E,6E)-farnesyl diphosphate synthase activity"/>
    <property type="evidence" value="ECO:0007669"/>
    <property type="project" value="UniProtKB-EC"/>
</dbReference>
<evidence type="ECO:0000256" key="1">
    <source>
        <dbReference type="ARBA" id="ARBA00001946"/>
    </source>
</evidence>
<comment type="similarity">
    <text evidence="2 7">Belongs to the FPP/GGPP synthase family.</text>
</comment>
<comment type="cofactor">
    <cofactor evidence="1">
        <name>Mg(2+)</name>
        <dbReference type="ChEBI" id="CHEBI:18420"/>
    </cofactor>
</comment>
<evidence type="ECO:0000256" key="6">
    <source>
        <dbReference type="ARBA" id="ARBA00023229"/>
    </source>
</evidence>
<dbReference type="Pfam" id="PF00348">
    <property type="entry name" value="polyprenyl_synt"/>
    <property type="match status" value="1"/>
</dbReference>
<keyword evidence="5" id="KW-0460">Magnesium</keyword>
<sequence length="284" mass="32058">MILQNIHSEFESFLKSNSPKIDSIHPTLEKSFSYLLNIPSKRFRPLLLLGTVDAYNENLTRNAFDVAYAIECIHTYSLIHDDLPCMDNSDLRRSKESTHIKFNEITALLTGDALNTYAFELLSRSSFKDSIKIKTIQNLSQNSGIQGMVLGQAIDCYFENTKLLQEEIEFLHINKTGKLIASSLSMAGIILEDEELEKSLYNIGIDLGLLFQIQDDILDVTSSSDDLGKPINNDKDKNSFVTILGIKLAQKRADELKTLVLAKINKLNNDKFSQNINSLIKKHL</sequence>
<proteinExistence type="inferred from homology"/>
<dbReference type="EC" id="2.5.1.1" evidence="8"/>
<evidence type="ECO:0000256" key="2">
    <source>
        <dbReference type="ARBA" id="ARBA00006706"/>
    </source>
</evidence>
<organism evidence="8">
    <name type="scientific">uncultured Campylobacterales bacterium</name>
    <dbReference type="NCBI Taxonomy" id="352960"/>
    <lineage>
        <taxon>Bacteria</taxon>
        <taxon>Pseudomonadati</taxon>
        <taxon>Campylobacterota</taxon>
        <taxon>Epsilonproteobacteria</taxon>
        <taxon>Campylobacterales</taxon>
        <taxon>environmental samples</taxon>
    </lineage>
</organism>
<dbReference type="SFLD" id="SFLDS00005">
    <property type="entry name" value="Isoprenoid_Synthase_Type_I"/>
    <property type="match status" value="1"/>
</dbReference>
<evidence type="ECO:0000256" key="5">
    <source>
        <dbReference type="ARBA" id="ARBA00022842"/>
    </source>
</evidence>
<dbReference type="GO" id="GO:0106350">
    <property type="term" value="F:all-trans-octaprenyl-diphosphate synthase activity"/>
    <property type="evidence" value="ECO:0007669"/>
    <property type="project" value="UniProtKB-EC"/>
</dbReference>
<dbReference type="SFLD" id="SFLDG01017">
    <property type="entry name" value="Polyprenyl_Transferase_Like"/>
    <property type="match status" value="1"/>
</dbReference>
<accession>A0A6S6S9Z6</accession>